<accession>A0ACB6ZHR2</accession>
<gene>
    <name evidence="1" type="ORF">BDM02DRAFT_3142998</name>
</gene>
<dbReference type="EMBL" id="MU118001">
    <property type="protein sequence ID" value="KAF9649206.1"/>
    <property type="molecule type" value="Genomic_DNA"/>
</dbReference>
<dbReference type="Proteomes" id="UP000886501">
    <property type="component" value="Unassembled WGS sequence"/>
</dbReference>
<sequence>MSSAARRTQARSTLRLHTSRRRQRSRSPDPTTIRPSTLSTEPGGGQAPSPIPLQSTLTKRSKKRENQNPANGSSNSNPSRGNQNDADAGPVARGDKSKAHKALSSKNRHTINESTETLSSTRTAVPGRRDRDRSLIRGESGRSSKRTSSVEPIEADDDPQITGPIAVAQYTRLQNEVEKLRDQLQRSKKTIEKQSKVIDELRKELASANKVNQEQSIQVEKLKKQSKKCDELLTTIEGNLQCQICLDILSRPFTLSPCGHVLCQGCLQNWFRSAPPTEDEMYDENDPLVLVYRTKTCPCCRAVVRSRPTQLFIIKSIASALDKAKSSGSRRSSPPPDPDPWAGIFPELGDPMSTDDDEEETDEEGEDEYGWVYGEEGYGTDSDEEPYHGNYVPAKWQPPSVRVETTDFLFDELTEEDFKMLRRGATVQMIELFNMSYTHDEGLSIVLDDGSRIYLGWNIRLHPSDYTGEEYVDHIVSDVFERGERWTVDERENGSWTASKLVREAEEVTFDTTDSEEWETYDDDDEED</sequence>
<evidence type="ECO:0000313" key="1">
    <source>
        <dbReference type="EMBL" id="KAF9649206.1"/>
    </source>
</evidence>
<reference evidence="1" key="1">
    <citation type="submission" date="2019-10" db="EMBL/GenBank/DDBJ databases">
        <authorList>
            <consortium name="DOE Joint Genome Institute"/>
            <person name="Kuo A."/>
            <person name="Miyauchi S."/>
            <person name="Kiss E."/>
            <person name="Drula E."/>
            <person name="Kohler A."/>
            <person name="Sanchez-Garcia M."/>
            <person name="Andreopoulos B."/>
            <person name="Barry K.W."/>
            <person name="Bonito G."/>
            <person name="Buee M."/>
            <person name="Carver A."/>
            <person name="Chen C."/>
            <person name="Cichocki N."/>
            <person name="Clum A."/>
            <person name="Culley D."/>
            <person name="Crous P.W."/>
            <person name="Fauchery L."/>
            <person name="Girlanda M."/>
            <person name="Hayes R."/>
            <person name="Keri Z."/>
            <person name="Labutti K."/>
            <person name="Lipzen A."/>
            <person name="Lombard V."/>
            <person name="Magnuson J."/>
            <person name="Maillard F."/>
            <person name="Morin E."/>
            <person name="Murat C."/>
            <person name="Nolan M."/>
            <person name="Ohm R."/>
            <person name="Pangilinan J."/>
            <person name="Pereira M."/>
            <person name="Perotto S."/>
            <person name="Peter M."/>
            <person name="Riley R."/>
            <person name="Sitrit Y."/>
            <person name="Stielow B."/>
            <person name="Szollosi G."/>
            <person name="Zifcakova L."/>
            <person name="Stursova M."/>
            <person name="Spatafora J.W."/>
            <person name="Tedersoo L."/>
            <person name="Vaario L.-M."/>
            <person name="Yamada A."/>
            <person name="Yan M."/>
            <person name="Wang P."/>
            <person name="Xu J."/>
            <person name="Bruns T."/>
            <person name="Baldrian P."/>
            <person name="Vilgalys R."/>
            <person name="Henrissat B."/>
            <person name="Grigoriev I.V."/>
            <person name="Hibbett D."/>
            <person name="Nagy L.G."/>
            <person name="Martin F.M."/>
        </authorList>
    </citation>
    <scope>NUCLEOTIDE SEQUENCE</scope>
    <source>
        <strain evidence="1">P2</strain>
    </source>
</reference>
<organism evidence="1 2">
    <name type="scientific">Thelephora ganbajun</name>
    <name type="common">Ganba fungus</name>
    <dbReference type="NCBI Taxonomy" id="370292"/>
    <lineage>
        <taxon>Eukaryota</taxon>
        <taxon>Fungi</taxon>
        <taxon>Dikarya</taxon>
        <taxon>Basidiomycota</taxon>
        <taxon>Agaricomycotina</taxon>
        <taxon>Agaricomycetes</taxon>
        <taxon>Thelephorales</taxon>
        <taxon>Thelephoraceae</taxon>
        <taxon>Thelephora</taxon>
    </lineage>
</organism>
<reference evidence="1" key="2">
    <citation type="journal article" date="2020" name="Nat. Commun.">
        <title>Large-scale genome sequencing of mycorrhizal fungi provides insights into the early evolution of symbiotic traits.</title>
        <authorList>
            <person name="Miyauchi S."/>
            <person name="Kiss E."/>
            <person name="Kuo A."/>
            <person name="Drula E."/>
            <person name="Kohler A."/>
            <person name="Sanchez-Garcia M."/>
            <person name="Morin E."/>
            <person name="Andreopoulos B."/>
            <person name="Barry K.W."/>
            <person name="Bonito G."/>
            <person name="Buee M."/>
            <person name="Carver A."/>
            <person name="Chen C."/>
            <person name="Cichocki N."/>
            <person name="Clum A."/>
            <person name="Culley D."/>
            <person name="Crous P.W."/>
            <person name="Fauchery L."/>
            <person name="Girlanda M."/>
            <person name="Hayes R.D."/>
            <person name="Keri Z."/>
            <person name="LaButti K."/>
            <person name="Lipzen A."/>
            <person name="Lombard V."/>
            <person name="Magnuson J."/>
            <person name="Maillard F."/>
            <person name="Murat C."/>
            <person name="Nolan M."/>
            <person name="Ohm R.A."/>
            <person name="Pangilinan J."/>
            <person name="Pereira M.F."/>
            <person name="Perotto S."/>
            <person name="Peter M."/>
            <person name="Pfister S."/>
            <person name="Riley R."/>
            <person name="Sitrit Y."/>
            <person name="Stielow J.B."/>
            <person name="Szollosi G."/>
            <person name="Zifcakova L."/>
            <person name="Stursova M."/>
            <person name="Spatafora J.W."/>
            <person name="Tedersoo L."/>
            <person name="Vaario L.M."/>
            <person name="Yamada A."/>
            <person name="Yan M."/>
            <person name="Wang P."/>
            <person name="Xu J."/>
            <person name="Bruns T."/>
            <person name="Baldrian P."/>
            <person name="Vilgalys R."/>
            <person name="Dunand C."/>
            <person name="Henrissat B."/>
            <person name="Grigoriev I.V."/>
            <person name="Hibbett D."/>
            <person name="Nagy L.G."/>
            <person name="Martin F.M."/>
        </authorList>
    </citation>
    <scope>NUCLEOTIDE SEQUENCE</scope>
    <source>
        <strain evidence="1">P2</strain>
    </source>
</reference>
<evidence type="ECO:0000313" key="2">
    <source>
        <dbReference type="Proteomes" id="UP000886501"/>
    </source>
</evidence>
<name>A0ACB6ZHR2_THEGA</name>
<protein>
    <submittedName>
        <fullName evidence="1">Uncharacterized protein</fullName>
    </submittedName>
</protein>
<keyword evidence="2" id="KW-1185">Reference proteome</keyword>
<proteinExistence type="predicted"/>
<comment type="caution">
    <text evidence="1">The sequence shown here is derived from an EMBL/GenBank/DDBJ whole genome shotgun (WGS) entry which is preliminary data.</text>
</comment>